<comment type="caution">
    <text evidence="19">The sequence shown here is derived from an EMBL/GenBank/DDBJ whole genome shotgun (WGS) entry which is preliminary data.</text>
</comment>
<dbReference type="PATRIC" id="fig|1121405.3.peg.3945"/>
<feature type="domain" description="Mur ligase central" evidence="18">
    <location>
        <begin position="110"/>
        <end position="288"/>
    </location>
</feature>
<dbReference type="Pfam" id="PF01225">
    <property type="entry name" value="Mur_ligase"/>
    <property type="match status" value="1"/>
</dbReference>
<dbReference type="SUPFAM" id="SSF53244">
    <property type="entry name" value="MurD-like peptide ligases, peptide-binding domain"/>
    <property type="match status" value="1"/>
</dbReference>
<protein>
    <recommendedName>
        <fullName evidence="3 14">UDP-N-acetylmuramate--L-alanine ligase</fullName>
        <ecNumber evidence="3 14">6.3.2.8</ecNumber>
    </recommendedName>
    <alternativeName>
        <fullName evidence="14">UDP-N-acetylmuramoyl-L-alanine synthetase</fullName>
    </alternativeName>
</protein>
<feature type="transmembrane region" description="Helical" evidence="15">
    <location>
        <begin position="6"/>
        <end position="30"/>
    </location>
</feature>
<evidence type="ECO:0000256" key="4">
    <source>
        <dbReference type="ARBA" id="ARBA00022490"/>
    </source>
</evidence>
<evidence type="ECO:0000256" key="3">
    <source>
        <dbReference type="ARBA" id="ARBA00012211"/>
    </source>
</evidence>
<evidence type="ECO:0000256" key="7">
    <source>
        <dbReference type="ARBA" id="ARBA00022741"/>
    </source>
</evidence>
<dbReference type="STRING" id="897.B2D07_13865"/>
<comment type="similarity">
    <text evidence="14">Belongs to the MurCDEF family.</text>
</comment>
<dbReference type="GO" id="GO:0005737">
    <property type="term" value="C:cytoplasm"/>
    <property type="evidence" value="ECO:0007669"/>
    <property type="project" value="UniProtKB-SubCell"/>
</dbReference>
<keyword evidence="8 14" id="KW-0067">ATP-binding</keyword>
<dbReference type="Pfam" id="PF02875">
    <property type="entry name" value="Mur_ligase_C"/>
    <property type="match status" value="1"/>
</dbReference>
<comment type="pathway">
    <text evidence="2 14">Cell wall biogenesis; peptidoglycan biosynthesis.</text>
</comment>
<comment type="function">
    <text evidence="14">Cell wall formation.</text>
</comment>
<keyword evidence="6 14" id="KW-0132">Cell division</keyword>
<dbReference type="RefSeq" id="WP_020878538.1">
    <property type="nucleotide sequence ID" value="NZ_ATHJ01000119.1"/>
</dbReference>
<dbReference type="InterPro" id="IPR004101">
    <property type="entry name" value="Mur_ligase_C"/>
</dbReference>
<dbReference type="NCBIfam" id="TIGR01082">
    <property type="entry name" value="murC"/>
    <property type="match status" value="1"/>
</dbReference>
<organism evidence="19 20">
    <name type="scientific">Desulfococcus multivorans DSM 2059</name>
    <dbReference type="NCBI Taxonomy" id="1121405"/>
    <lineage>
        <taxon>Bacteria</taxon>
        <taxon>Pseudomonadati</taxon>
        <taxon>Thermodesulfobacteriota</taxon>
        <taxon>Desulfobacteria</taxon>
        <taxon>Desulfobacterales</taxon>
        <taxon>Desulfococcaceae</taxon>
        <taxon>Desulfococcus</taxon>
    </lineage>
</organism>
<evidence type="ECO:0000256" key="6">
    <source>
        <dbReference type="ARBA" id="ARBA00022618"/>
    </source>
</evidence>
<dbReference type="HAMAP" id="MF_00046">
    <property type="entry name" value="MurC"/>
    <property type="match status" value="1"/>
</dbReference>
<comment type="catalytic activity">
    <reaction evidence="13 14">
        <text>UDP-N-acetyl-alpha-D-muramate + L-alanine + ATP = UDP-N-acetyl-alpha-D-muramoyl-L-alanine + ADP + phosphate + H(+)</text>
        <dbReference type="Rhea" id="RHEA:23372"/>
        <dbReference type="ChEBI" id="CHEBI:15378"/>
        <dbReference type="ChEBI" id="CHEBI:30616"/>
        <dbReference type="ChEBI" id="CHEBI:43474"/>
        <dbReference type="ChEBI" id="CHEBI:57972"/>
        <dbReference type="ChEBI" id="CHEBI:70757"/>
        <dbReference type="ChEBI" id="CHEBI:83898"/>
        <dbReference type="ChEBI" id="CHEBI:456216"/>
        <dbReference type="EC" id="6.3.2.8"/>
    </reaction>
</comment>
<keyword evidence="15" id="KW-0812">Transmembrane</keyword>
<dbReference type="EMBL" id="ATHJ01000119">
    <property type="protein sequence ID" value="EPR34193.1"/>
    <property type="molecule type" value="Genomic_DNA"/>
</dbReference>
<evidence type="ECO:0000256" key="15">
    <source>
        <dbReference type="SAM" id="Phobius"/>
    </source>
</evidence>
<dbReference type="InterPro" id="IPR005758">
    <property type="entry name" value="UDP-N-AcMur_Ala_ligase_MurC"/>
</dbReference>
<dbReference type="GO" id="GO:0008360">
    <property type="term" value="P:regulation of cell shape"/>
    <property type="evidence" value="ECO:0007669"/>
    <property type="project" value="UniProtKB-KW"/>
</dbReference>
<reference evidence="19 20" key="1">
    <citation type="journal article" date="2013" name="Genome Announc.">
        <title>Draft genome sequences for three mercury-methylating, sulfate-reducing bacteria.</title>
        <authorList>
            <person name="Brown S.D."/>
            <person name="Hurt R.A.Jr."/>
            <person name="Gilmour C.C."/>
            <person name="Elias D.A."/>
        </authorList>
    </citation>
    <scope>NUCLEOTIDE SEQUENCE [LARGE SCALE GENOMIC DNA]</scope>
    <source>
        <strain evidence="19 20">DSM 2059</strain>
    </source>
</reference>
<keyword evidence="5 14" id="KW-0436">Ligase</keyword>
<accession>S7UPF8</accession>
<dbReference type="UniPathway" id="UPA00219"/>
<keyword evidence="15" id="KW-1133">Transmembrane helix</keyword>
<evidence type="ECO:0000313" key="20">
    <source>
        <dbReference type="Proteomes" id="UP000014977"/>
    </source>
</evidence>
<dbReference type="GO" id="GO:0009252">
    <property type="term" value="P:peptidoglycan biosynthetic process"/>
    <property type="evidence" value="ECO:0007669"/>
    <property type="project" value="UniProtKB-UniRule"/>
</dbReference>
<evidence type="ECO:0000256" key="12">
    <source>
        <dbReference type="ARBA" id="ARBA00023316"/>
    </source>
</evidence>
<name>S7UPF8_DESML</name>
<sequence length="461" mass="50202">MYRKKYHIHFVGIGGIGMSGIAELLLNLGYRVSGSDQKMSDITDRLRALGGSIYEGHAEHQIEAADVVVISSAVGADNPEVRAAVKSAIPVIPRAEMLAELMRLKYSVAVAGAHGKTTTTSIISSVLAGGGLDPTVVIGGKLKSIGTNARMGRGDFIVAEADESDGSFLKMSPTIAVVTNIDREHLDFYKDIEDIKDSFANFIDRIPFYGLAVLCLDNAFVQDLLPRIKKRYTTYGMTIQADFQARNVVIEGMKSRFSIHHLGRLLGEIQLNLPGRHNVLNATASVAVGMELNIPFGVIKAALESIEGVQRRLEIKGEACGVTVVDDYGHHPTEIKTTLQAARDAWPDRRLVVVFQPHRYTRTQALFNEFTRAFYQSDLLMVLPIYSAGERPIEGVDAGALFEGIRMHGHKEVFLGEDTGAALAKLMKMLAPADVLLTLGAGDVWRIGETILERLRSASGS</sequence>
<feature type="domain" description="Mur ligase N-terminal catalytic" evidence="16">
    <location>
        <begin position="7"/>
        <end position="106"/>
    </location>
</feature>
<dbReference type="GO" id="GO:0005524">
    <property type="term" value="F:ATP binding"/>
    <property type="evidence" value="ECO:0007669"/>
    <property type="project" value="UniProtKB-UniRule"/>
</dbReference>
<dbReference type="GO" id="GO:0008763">
    <property type="term" value="F:UDP-N-acetylmuramate-L-alanine ligase activity"/>
    <property type="evidence" value="ECO:0007669"/>
    <property type="project" value="UniProtKB-UniRule"/>
</dbReference>
<feature type="domain" description="Mur ligase C-terminal" evidence="17">
    <location>
        <begin position="311"/>
        <end position="442"/>
    </location>
</feature>
<dbReference type="Pfam" id="PF08245">
    <property type="entry name" value="Mur_ligase_M"/>
    <property type="match status" value="1"/>
</dbReference>
<dbReference type="Gene3D" id="3.90.190.20">
    <property type="entry name" value="Mur ligase, C-terminal domain"/>
    <property type="match status" value="1"/>
</dbReference>
<evidence type="ECO:0000259" key="17">
    <source>
        <dbReference type="Pfam" id="PF02875"/>
    </source>
</evidence>
<dbReference type="PANTHER" id="PTHR43445:SF3">
    <property type="entry name" value="UDP-N-ACETYLMURAMATE--L-ALANINE LIGASE"/>
    <property type="match status" value="1"/>
</dbReference>
<keyword evidence="4 14" id="KW-0963">Cytoplasm</keyword>
<dbReference type="Gene3D" id="3.40.1190.10">
    <property type="entry name" value="Mur-like, catalytic domain"/>
    <property type="match status" value="1"/>
</dbReference>
<proteinExistence type="inferred from homology"/>
<evidence type="ECO:0000259" key="16">
    <source>
        <dbReference type="Pfam" id="PF01225"/>
    </source>
</evidence>
<dbReference type="InterPro" id="IPR000713">
    <property type="entry name" value="Mur_ligase_N"/>
</dbReference>
<comment type="subcellular location">
    <subcellularLocation>
        <location evidence="1 14">Cytoplasm</location>
    </subcellularLocation>
</comment>
<gene>
    <name evidence="14" type="primary">murC</name>
    <name evidence="19" type="ORF">dsmv_3405</name>
</gene>
<keyword evidence="20" id="KW-1185">Reference proteome</keyword>
<dbReference type="SUPFAM" id="SSF53623">
    <property type="entry name" value="MurD-like peptide ligases, catalytic domain"/>
    <property type="match status" value="1"/>
</dbReference>
<evidence type="ECO:0000259" key="18">
    <source>
        <dbReference type="Pfam" id="PF08245"/>
    </source>
</evidence>
<dbReference type="PANTHER" id="PTHR43445">
    <property type="entry name" value="UDP-N-ACETYLMURAMATE--L-ALANINE LIGASE-RELATED"/>
    <property type="match status" value="1"/>
</dbReference>
<evidence type="ECO:0000256" key="1">
    <source>
        <dbReference type="ARBA" id="ARBA00004496"/>
    </source>
</evidence>
<evidence type="ECO:0000313" key="19">
    <source>
        <dbReference type="EMBL" id="EPR34193.1"/>
    </source>
</evidence>
<evidence type="ECO:0000256" key="9">
    <source>
        <dbReference type="ARBA" id="ARBA00022960"/>
    </source>
</evidence>
<feature type="binding site" evidence="14">
    <location>
        <begin position="112"/>
        <end position="118"/>
    </location>
    <ligand>
        <name>ATP</name>
        <dbReference type="ChEBI" id="CHEBI:30616"/>
    </ligand>
</feature>
<dbReference type="SUPFAM" id="SSF51984">
    <property type="entry name" value="MurCD N-terminal domain"/>
    <property type="match status" value="1"/>
</dbReference>
<dbReference type="InterPro" id="IPR036565">
    <property type="entry name" value="Mur-like_cat_sf"/>
</dbReference>
<keyword evidence="12 14" id="KW-0961">Cell wall biogenesis/degradation</keyword>
<dbReference type="Proteomes" id="UP000014977">
    <property type="component" value="Unassembled WGS sequence"/>
</dbReference>
<evidence type="ECO:0000256" key="8">
    <source>
        <dbReference type="ARBA" id="ARBA00022840"/>
    </source>
</evidence>
<keyword evidence="9 14" id="KW-0133">Cell shape</keyword>
<evidence type="ECO:0000256" key="2">
    <source>
        <dbReference type="ARBA" id="ARBA00004752"/>
    </source>
</evidence>
<dbReference type="InterPro" id="IPR036615">
    <property type="entry name" value="Mur_ligase_C_dom_sf"/>
</dbReference>
<dbReference type="AlphaFoldDB" id="S7UPF8"/>
<evidence type="ECO:0000256" key="10">
    <source>
        <dbReference type="ARBA" id="ARBA00022984"/>
    </source>
</evidence>
<dbReference type="GO" id="GO:0051301">
    <property type="term" value="P:cell division"/>
    <property type="evidence" value="ECO:0007669"/>
    <property type="project" value="UniProtKB-KW"/>
</dbReference>
<dbReference type="OrthoDB" id="9804126at2"/>
<dbReference type="GO" id="GO:0071555">
    <property type="term" value="P:cell wall organization"/>
    <property type="evidence" value="ECO:0007669"/>
    <property type="project" value="UniProtKB-KW"/>
</dbReference>
<dbReference type="Gene3D" id="3.40.50.720">
    <property type="entry name" value="NAD(P)-binding Rossmann-like Domain"/>
    <property type="match status" value="1"/>
</dbReference>
<evidence type="ECO:0000256" key="14">
    <source>
        <dbReference type="HAMAP-Rule" id="MF_00046"/>
    </source>
</evidence>
<dbReference type="eggNOG" id="COG0773">
    <property type="taxonomic scope" value="Bacteria"/>
</dbReference>
<dbReference type="InterPro" id="IPR050061">
    <property type="entry name" value="MurCDEF_pg_biosynth"/>
</dbReference>
<keyword evidence="15" id="KW-0472">Membrane</keyword>
<dbReference type="EC" id="6.3.2.8" evidence="3 14"/>
<evidence type="ECO:0000256" key="13">
    <source>
        <dbReference type="ARBA" id="ARBA00047833"/>
    </source>
</evidence>
<evidence type="ECO:0000256" key="5">
    <source>
        <dbReference type="ARBA" id="ARBA00022598"/>
    </source>
</evidence>
<keyword evidence="10 14" id="KW-0573">Peptidoglycan synthesis</keyword>
<dbReference type="InterPro" id="IPR013221">
    <property type="entry name" value="Mur_ligase_cen"/>
</dbReference>
<keyword evidence="7 14" id="KW-0547">Nucleotide-binding</keyword>
<keyword evidence="11 14" id="KW-0131">Cell cycle</keyword>
<evidence type="ECO:0000256" key="11">
    <source>
        <dbReference type="ARBA" id="ARBA00023306"/>
    </source>
</evidence>